<dbReference type="SMART" id="SM00382">
    <property type="entry name" value="AAA"/>
    <property type="match status" value="1"/>
</dbReference>
<dbReference type="PANTHER" id="PTHR42939">
    <property type="entry name" value="ABC TRANSPORTER ATP-BINDING PROTEIN ALBC-RELATED"/>
    <property type="match status" value="1"/>
</dbReference>
<dbReference type="Pfam" id="PF00005">
    <property type="entry name" value="ABC_tran"/>
    <property type="match status" value="1"/>
</dbReference>
<dbReference type="InterPro" id="IPR051782">
    <property type="entry name" value="ABC_Transporter_VariousFunc"/>
</dbReference>
<dbReference type="PROSITE" id="PS50893">
    <property type="entry name" value="ABC_TRANSPORTER_2"/>
    <property type="match status" value="1"/>
</dbReference>
<evidence type="ECO:0000256" key="1">
    <source>
        <dbReference type="ARBA" id="ARBA00022448"/>
    </source>
</evidence>
<dbReference type="AlphaFoldDB" id="A0A3L8J6S6"/>
<dbReference type="InterPro" id="IPR027417">
    <property type="entry name" value="P-loop_NTPase"/>
</dbReference>
<dbReference type="GO" id="GO:0005524">
    <property type="term" value="F:ATP binding"/>
    <property type="evidence" value="ECO:0007669"/>
    <property type="project" value="UniProtKB-KW"/>
</dbReference>
<sequence length="211" mass="24440">MLEIKNGTILKDKRILIDQITQKFENHRIYGLVGINGSGKTMILKALSGFHKLTQGDVYQNDRLIGCGKRMIANAGLVLGQQEFICHFTLEENLRLIKKICSNKKMIDLHYWINLYHIEKYRKTLYKDLSLGTKKKMILIQAFMDNPEILILDEPMNALDEISVKVTKELINKQREKGMVIMTSHYKSDIEDLCDTIFHVQDGKIISEINR</sequence>
<protein>
    <submittedName>
        <fullName evidence="5">ABC transporter ATP-binding protein</fullName>
    </submittedName>
</protein>
<dbReference type="Gene3D" id="3.40.50.300">
    <property type="entry name" value="P-loop containing nucleotide triphosphate hydrolases"/>
    <property type="match status" value="1"/>
</dbReference>
<name>A0A3L8J6S6_STRIN</name>
<evidence type="ECO:0000256" key="2">
    <source>
        <dbReference type="ARBA" id="ARBA00022741"/>
    </source>
</evidence>
<dbReference type="OrthoDB" id="9804819at2"/>
<keyword evidence="1" id="KW-0813">Transport</keyword>
<evidence type="ECO:0000256" key="3">
    <source>
        <dbReference type="ARBA" id="ARBA00022840"/>
    </source>
</evidence>
<dbReference type="PANTHER" id="PTHR42939:SF1">
    <property type="entry name" value="ABC TRANSPORTER ATP-BINDING PROTEIN ALBC-RELATED"/>
    <property type="match status" value="1"/>
</dbReference>
<dbReference type="RefSeq" id="WP_003101419.1">
    <property type="nucleotide sequence ID" value="NZ_CP024843.1"/>
</dbReference>
<accession>A0A3L8J6S6</accession>
<keyword evidence="2" id="KW-0547">Nucleotide-binding</keyword>
<evidence type="ECO:0000259" key="4">
    <source>
        <dbReference type="PROSITE" id="PS50893"/>
    </source>
</evidence>
<reference evidence="5 6" key="1">
    <citation type="submission" date="2018-06" db="EMBL/GenBank/DDBJ databases">
        <title>Mutators as drivers of adaptation in pathogenic bacteria and a risk factor for host jumps and vaccine escape.</title>
        <authorList>
            <person name="Barnes A.C."/>
            <person name="Silayeva O."/>
        </authorList>
    </citation>
    <scope>NUCLEOTIDE SEQUENCE [LARGE SCALE GENOMIC DNA]</scope>
    <source>
        <strain evidence="5 6">QMA0445</strain>
    </source>
</reference>
<dbReference type="InterPro" id="IPR003439">
    <property type="entry name" value="ABC_transporter-like_ATP-bd"/>
</dbReference>
<proteinExistence type="predicted"/>
<dbReference type="SUPFAM" id="SSF52540">
    <property type="entry name" value="P-loop containing nucleoside triphosphate hydrolases"/>
    <property type="match status" value="1"/>
</dbReference>
<dbReference type="GO" id="GO:0016887">
    <property type="term" value="F:ATP hydrolysis activity"/>
    <property type="evidence" value="ECO:0007669"/>
    <property type="project" value="InterPro"/>
</dbReference>
<gene>
    <name evidence="5" type="ORF">DIY07_07045</name>
</gene>
<keyword evidence="3 5" id="KW-0067">ATP-binding</keyword>
<dbReference type="InterPro" id="IPR003593">
    <property type="entry name" value="AAA+_ATPase"/>
</dbReference>
<dbReference type="EMBL" id="QLQD01000063">
    <property type="protein sequence ID" value="RLU56156.1"/>
    <property type="molecule type" value="Genomic_DNA"/>
</dbReference>
<evidence type="ECO:0000313" key="5">
    <source>
        <dbReference type="EMBL" id="RLU56156.1"/>
    </source>
</evidence>
<comment type="caution">
    <text evidence="5">The sequence shown here is derived from an EMBL/GenBank/DDBJ whole genome shotgun (WGS) entry which is preliminary data.</text>
</comment>
<feature type="domain" description="ABC transporter" evidence="4">
    <location>
        <begin position="2"/>
        <end position="209"/>
    </location>
</feature>
<evidence type="ECO:0000313" key="6">
    <source>
        <dbReference type="Proteomes" id="UP000269148"/>
    </source>
</evidence>
<dbReference type="Proteomes" id="UP000269148">
    <property type="component" value="Unassembled WGS sequence"/>
</dbReference>
<organism evidence="5 6">
    <name type="scientific">Streptococcus iniae</name>
    <name type="common">Streptococcus shiloi</name>
    <dbReference type="NCBI Taxonomy" id="1346"/>
    <lineage>
        <taxon>Bacteria</taxon>
        <taxon>Bacillati</taxon>
        <taxon>Bacillota</taxon>
        <taxon>Bacilli</taxon>
        <taxon>Lactobacillales</taxon>
        <taxon>Streptococcaceae</taxon>
        <taxon>Streptococcus</taxon>
    </lineage>
</organism>